<dbReference type="Proteomes" id="UP000808372">
    <property type="component" value="Chromosome 37"/>
</dbReference>
<dbReference type="PANTHER" id="PTHR46918">
    <property type="entry name" value="SYNAPTONEMAL COMPLEX PROTEIN 1"/>
    <property type="match status" value="1"/>
</dbReference>
<dbReference type="GO" id="GO:0001673">
    <property type="term" value="C:male germ cell nucleus"/>
    <property type="evidence" value="ECO:0007669"/>
    <property type="project" value="TreeGrafter"/>
</dbReference>
<organism evidence="2 3">
    <name type="scientific">Salvelinus namaycush</name>
    <name type="common">Lake trout</name>
    <name type="synonym">Salmo namaycush</name>
    <dbReference type="NCBI Taxonomy" id="8040"/>
    <lineage>
        <taxon>Eukaryota</taxon>
        <taxon>Metazoa</taxon>
        <taxon>Chordata</taxon>
        <taxon>Craniata</taxon>
        <taxon>Vertebrata</taxon>
        <taxon>Euteleostomi</taxon>
        <taxon>Actinopterygii</taxon>
        <taxon>Neopterygii</taxon>
        <taxon>Teleostei</taxon>
        <taxon>Protacanthopterygii</taxon>
        <taxon>Salmoniformes</taxon>
        <taxon>Salmonidae</taxon>
        <taxon>Salmoninae</taxon>
        <taxon>Salvelinus</taxon>
    </lineage>
</organism>
<protein>
    <submittedName>
        <fullName evidence="3">Synaptonemal complex protein 1-like</fullName>
    </submittedName>
</protein>
<keyword evidence="1" id="KW-0175">Coiled coil</keyword>
<dbReference type="GO" id="GO:0000711">
    <property type="term" value="P:meiotic DNA repair synthesis"/>
    <property type="evidence" value="ECO:0007669"/>
    <property type="project" value="TreeGrafter"/>
</dbReference>
<dbReference type="PANTHER" id="PTHR46918:SF1">
    <property type="entry name" value="SYNAPTONEMAL COMPLEX PROTEIN 1"/>
    <property type="match status" value="1"/>
</dbReference>
<feature type="coiled-coil region" evidence="1">
    <location>
        <begin position="150"/>
        <end position="216"/>
    </location>
</feature>
<evidence type="ECO:0000256" key="1">
    <source>
        <dbReference type="SAM" id="Coils"/>
    </source>
</evidence>
<feature type="coiled-coil region" evidence="1">
    <location>
        <begin position="44"/>
        <end position="106"/>
    </location>
</feature>
<sequence>MERGFNFKLLVPPRVNPIPGQVSTVKPQEIVEDGGCFMQALQQCGDLQAELSKKDKQMKAVESKLSNLKIKLESKTKVQDEYQKEINKLKEESENVQRSNEEECKNLLDDLETKSTSETELQKKVQKLHLTATDAVKSKEDTEIKCQNKIADMVALMEKHKNQYDKMVDEKDAELDEKKRKDMEATANRTSLELALSQQNIENDRLKEQLKKEMNERNQNSSVHWEICALGEEHLGA</sequence>
<dbReference type="GeneID" id="120030950"/>
<dbReference type="GO" id="GO:0003690">
    <property type="term" value="F:double-stranded DNA binding"/>
    <property type="evidence" value="ECO:0007669"/>
    <property type="project" value="TreeGrafter"/>
</dbReference>
<dbReference type="AlphaFoldDB" id="A0A8U0TYB4"/>
<proteinExistence type="predicted"/>
<dbReference type="GO" id="GO:0000802">
    <property type="term" value="C:transverse filament"/>
    <property type="evidence" value="ECO:0007669"/>
    <property type="project" value="TreeGrafter"/>
</dbReference>
<keyword evidence="2" id="KW-1185">Reference proteome</keyword>
<dbReference type="GO" id="GO:0051878">
    <property type="term" value="P:lateral element assembly"/>
    <property type="evidence" value="ECO:0007669"/>
    <property type="project" value="TreeGrafter"/>
</dbReference>
<dbReference type="RefSeq" id="XP_038832385.1">
    <property type="nucleotide sequence ID" value="XM_038976457.1"/>
</dbReference>
<name>A0A8U0TYB4_SALNM</name>
<evidence type="ECO:0000313" key="3">
    <source>
        <dbReference type="RefSeq" id="XP_038832385.1"/>
    </source>
</evidence>
<dbReference type="GO" id="GO:0051026">
    <property type="term" value="P:chiasma assembly"/>
    <property type="evidence" value="ECO:0007669"/>
    <property type="project" value="TreeGrafter"/>
</dbReference>
<accession>A0A8U0TYB4</accession>
<dbReference type="InterPro" id="IPR008827">
    <property type="entry name" value="SYCP1"/>
</dbReference>
<evidence type="ECO:0000313" key="2">
    <source>
        <dbReference type="Proteomes" id="UP000808372"/>
    </source>
</evidence>
<reference evidence="3" key="1">
    <citation type="submission" date="2025-08" db="UniProtKB">
        <authorList>
            <consortium name="RefSeq"/>
        </authorList>
    </citation>
    <scope>IDENTIFICATION</scope>
    <source>
        <tissue evidence="3">White muscle</tissue>
    </source>
</reference>
<dbReference type="Pfam" id="PF05483">
    <property type="entry name" value="SCP-1"/>
    <property type="match status" value="1"/>
</dbReference>
<dbReference type="GO" id="GO:0000801">
    <property type="term" value="C:central element"/>
    <property type="evidence" value="ECO:0007669"/>
    <property type="project" value="TreeGrafter"/>
</dbReference>
<gene>
    <name evidence="3" type="primary">LOC120030950</name>
</gene>
<dbReference type="KEGG" id="snh:120030950"/>